<name>A0A8H7ZAP3_AJECA</name>
<dbReference type="Proteomes" id="UP000670092">
    <property type="component" value="Unassembled WGS sequence"/>
</dbReference>
<dbReference type="VEuPathDB" id="FungiDB:I7I52_03897"/>
<evidence type="ECO:0000313" key="2">
    <source>
        <dbReference type="EMBL" id="KAG5305288.1"/>
    </source>
</evidence>
<protein>
    <submittedName>
        <fullName evidence="2">Uncharacterized protein</fullName>
    </submittedName>
</protein>
<evidence type="ECO:0000256" key="1">
    <source>
        <dbReference type="SAM" id="MobiDB-lite"/>
    </source>
</evidence>
<organism evidence="2 3">
    <name type="scientific">Ajellomyces capsulatus</name>
    <name type="common">Darling's disease fungus</name>
    <name type="synonym">Histoplasma capsulatum</name>
    <dbReference type="NCBI Taxonomy" id="5037"/>
    <lineage>
        <taxon>Eukaryota</taxon>
        <taxon>Fungi</taxon>
        <taxon>Dikarya</taxon>
        <taxon>Ascomycota</taxon>
        <taxon>Pezizomycotina</taxon>
        <taxon>Eurotiomycetes</taxon>
        <taxon>Eurotiomycetidae</taxon>
        <taxon>Onygenales</taxon>
        <taxon>Ajellomycetaceae</taxon>
        <taxon>Histoplasma</taxon>
    </lineage>
</organism>
<dbReference type="EMBL" id="JAEVHI010000001">
    <property type="protein sequence ID" value="KAG5305288.1"/>
    <property type="molecule type" value="Genomic_DNA"/>
</dbReference>
<feature type="compositionally biased region" description="Polar residues" evidence="1">
    <location>
        <begin position="1"/>
        <end position="21"/>
    </location>
</feature>
<evidence type="ECO:0000313" key="3">
    <source>
        <dbReference type="Proteomes" id="UP000670092"/>
    </source>
</evidence>
<reference evidence="2 3" key="1">
    <citation type="submission" date="2021-01" db="EMBL/GenBank/DDBJ databases">
        <title>Chromosome-level genome assembly of a human fungal pathogen reveals clustering of transcriptionally co-regulated genes.</title>
        <authorList>
            <person name="Voorhies M."/>
            <person name="Cohen S."/>
            <person name="Shea T.P."/>
            <person name="Petrus S."/>
            <person name="Munoz J.F."/>
            <person name="Poplawski S."/>
            <person name="Goldman W.E."/>
            <person name="Michael T."/>
            <person name="Cuomo C.A."/>
            <person name="Sil A."/>
            <person name="Beyhan S."/>
        </authorList>
    </citation>
    <scope>NUCLEOTIDE SEQUENCE [LARGE SCALE GENOMIC DNA]</scope>
    <source>
        <strain evidence="2 3">G184AR</strain>
    </source>
</reference>
<feature type="region of interest" description="Disordered" evidence="1">
    <location>
        <begin position="1"/>
        <end position="22"/>
    </location>
</feature>
<accession>A0A8H7ZAP3</accession>
<comment type="caution">
    <text evidence="2">The sequence shown here is derived from an EMBL/GenBank/DDBJ whole genome shotgun (WGS) entry which is preliminary data.</text>
</comment>
<proteinExistence type="predicted"/>
<sequence length="61" mass="6957">MHYASNVISEYSNHQKQNTPRNPILLVTTLSRRRAFIIPAITNEIITHHSPKEDSADSTKI</sequence>
<dbReference type="AlphaFoldDB" id="A0A8H7ZAP3"/>
<gene>
    <name evidence="2" type="ORF">I7I52_03897</name>
</gene>